<dbReference type="Proteomes" id="UP000736335">
    <property type="component" value="Unassembled WGS sequence"/>
</dbReference>
<dbReference type="AlphaFoldDB" id="A0A9P6L5V7"/>
<name>A0A9P6L5V7_9AGAM</name>
<organism evidence="1 2">
    <name type="scientific">Thelephora terrestris</name>
    <dbReference type="NCBI Taxonomy" id="56493"/>
    <lineage>
        <taxon>Eukaryota</taxon>
        <taxon>Fungi</taxon>
        <taxon>Dikarya</taxon>
        <taxon>Basidiomycota</taxon>
        <taxon>Agaricomycotina</taxon>
        <taxon>Agaricomycetes</taxon>
        <taxon>Thelephorales</taxon>
        <taxon>Thelephoraceae</taxon>
        <taxon>Thelephora</taxon>
    </lineage>
</organism>
<proteinExistence type="predicted"/>
<comment type="caution">
    <text evidence="1">The sequence shown here is derived from an EMBL/GenBank/DDBJ whole genome shotgun (WGS) entry which is preliminary data.</text>
</comment>
<keyword evidence="2" id="KW-1185">Reference proteome</keyword>
<dbReference type="EMBL" id="WIUZ02000009">
    <property type="protein sequence ID" value="KAF9784002.1"/>
    <property type="molecule type" value="Genomic_DNA"/>
</dbReference>
<reference evidence="1" key="1">
    <citation type="journal article" date="2020" name="Nat. Commun.">
        <title>Large-scale genome sequencing of mycorrhizal fungi provides insights into the early evolution of symbiotic traits.</title>
        <authorList>
            <person name="Miyauchi S."/>
            <person name="Kiss E."/>
            <person name="Kuo A."/>
            <person name="Drula E."/>
            <person name="Kohler A."/>
            <person name="Sanchez-Garcia M."/>
            <person name="Morin E."/>
            <person name="Andreopoulos B."/>
            <person name="Barry K.W."/>
            <person name="Bonito G."/>
            <person name="Buee M."/>
            <person name="Carver A."/>
            <person name="Chen C."/>
            <person name="Cichocki N."/>
            <person name="Clum A."/>
            <person name="Culley D."/>
            <person name="Crous P.W."/>
            <person name="Fauchery L."/>
            <person name="Girlanda M."/>
            <person name="Hayes R.D."/>
            <person name="Keri Z."/>
            <person name="LaButti K."/>
            <person name="Lipzen A."/>
            <person name="Lombard V."/>
            <person name="Magnuson J."/>
            <person name="Maillard F."/>
            <person name="Murat C."/>
            <person name="Nolan M."/>
            <person name="Ohm R.A."/>
            <person name="Pangilinan J."/>
            <person name="Pereira M.F."/>
            <person name="Perotto S."/>
            <person name="Peter M."/>
            <person name="Pfister S."/>
            <person name="Riley R."/>
            <person name="Sitrit Y."/>
            <person name="Stielow J.B."/>
            <person name="Szollosi G."/>
            <person name="Zifcakova L."/>
            <person name="Stursova M."/>
            <person name="Spatafora J.W."/>
            <person name="Tedersoo L."/>
            <person name="Vaario L.M."/>
            <person name="Yamada A."/>
            <person name="Yan M."/>
            <person name="Wang P."/>
            <person name="Xu J."/>
            <person name="Bruns T."/>
            <person name="Baldrian P."/>
            <person name="Vilgalys R."/>
            <person name="Dunand C."/>
            <person name="Henrissat B."/>
            <person name="Grigoriev I.V."/>
            <person name="Hibbett D."/>
            <person name="Nagy L.G."/>
            <person name="Martin F.M."/>
        </authorList>
    </citation>
    <scope>NUCLEOTIDE SEQUENCE</scope>
    <source>
        <strain evidence="1">UH-Tt-Lm1</strain>
    </source>
</reference>
<evidence type="ECO:0000313" key="2">
    <source>
        <dbReference type="Proteomes" id="UP000736335"/>
    </source>
</evidence>
<protein>
    <submittedName>
        <fullName evidence="1">Uncharacterized protein</fullName>
    </submittedName>
</protein>
<accession>A0A9P6L5V7</accession>
<sequence>MMFKSTSKRRCGVWMRYPLHILVLACGHSIRVSDLNSGKTCYRFRNYMASEEGSDTIGRVHHQRMISSENLTLPKPTSPCRVLQHVQE</sequence>
<gene>
    <name evidence="1" type="ORF">BJ322DRAFT_1068089</name>
</gene>
<reference evidence="1" key="2">
    <citation type="submission" date="2020-11" db="EMBL/GenBank/DDBJ databases">
        <authorList>
            <consortium name="DOE Joint Genome Institute"/>
            <person name="Kuo A."/>
            <person name="Miyauchi S."/>
            <person name="Kiss E."/>
            <person name="Drula E."/>
            <person name="Kohler A."/>
            <person name="Sanchez-Garcia M."/>
            <person name="Andreopoulos B."/>
            <person name="Barry K.W."/>
            <person name="Bonito G."/>
            <person name="Buee M."/>
            <person name="Carver A."/>
            <person name="Chen C."/>
            <person name="Cichocki N."/>
            <person name="Clum A."/>
            <person name="Culley D."/>
            <person name="Crous P.W."/>
            <person name="Fauchery L."/>
            <person name="Girlanda M."/>
            <person name="Hayes R."/>
            <person name="Keri Z."/>
            <person name="Labutti K."/>
            <person name="Lipzen A."/>
            <person name="Lombard V."/>
            <person name="Magnuson J."/>
            <person name="Maillard F."/>
            <person name="Morin E."/>
            <person name="Murat C."/>
            <person name="Nolan M."/>
            <person name="Ohm R."/>
            <person name="Pangilinan J."/>
            <person name="Pereira M."/>
            <person name="Perotto S."/>
            <person name="Peter M."/>
            <person name="Riley R."/>
            <person name="Sitrit Y."/>
            <person name="Stielow B."/>
            <person name="Szollosi G."/>
            <person name="Zifcakova L."/>
            <person name="Stursova M."/>
            <person name="Spatafora J.W."/>
            <person name="Tedersoo L."/>
            <person name="Vaario L.-M."/>
            <person name="Yamada A."/>
            <person name="Yan M."/>
            <person name="Wang P."/>
            <person name="Xu J."/>
            <person name="Bruns T."/>
            <person name="Baldrian P."/>
            <person name="Vilgalys R."/>
            <person name="Henrissat B."/>
            <person name="Grigoriev I.V."/>
            <person name="Hibbett D."/>
            <person name="Nagy L.G."/>
            <person name="Martin F.M."/>
        </authorList>
    </citation>
    <scope>NUCLEOTIDE SEQUENCE</scope>
    <source>
        <strain evidence="1">UH-Tt-Lm1</strain>
    </source>
</reference>
<evidence type="ECO:0000313" key="1">
    <source>
        <dbReference type="EMBL" id="KAF9784002.1"/>
    </source>
</evidence>